<dbReference type="Proteomes" id="UP001595851">
    <property type="component" value="Unassembled WGS sequence"/>
</dbReference>
<dbReference type="Pfam" id="PF19372">
    <property type="entry name" value="DUF5947"/>
    <property type="match status" value="1"/>
</dbReference>
<dbReference type="RefSeq" id="WP_379526400.1">
    <property type="nucleotide sequence ID" value="NZ_JBHSBI010000001.1"/>
</dbReference>
<dbReference type="InterPro" id="IPR045991">
    <property type="entry name" value="DUF5947"/>
</dbReference>
<name>A0ABV8G0S8_9ACTN</name>
<proteinExistence type="predicted"/>
<reference evidence="3" key="1">
    <citation type="journal article" date="2019" name="Int. J. Syst. Evol. Microbiol.">
        <title>The Global Catalogue of Microorganisms (GCM) 10K type strain sequencing project: providing services to taxonomists for standard genome sequencing and annotation.</title>
        <authorList>
            <consortium name="The Broad Institute Genomics Platform"/>
            <consortium name="The Broad Institute Genome Sequencing Center for Infectious Disease"/>
            <person name="Wu L."/>
            <person name="Ma J."/>
        </authorList>
    </citation>
    <scope>NUCLEOTIDE SEQUENCE [LARGE SCALE GENOMIC DNA]</scope>
    <source>
        <strain evidence="3">TBRC 1276</strain>
    </source>
</reference>
<feature type="region of interest" description="Disordered" evidence="1">
    <location>
        <begin position="1"/>
        <end position="32"/>
    </location>
</feature>
<accession>A0ABV8G0S8</accession>
<sequence length="225" mass="24295">MSGRLRQLAAQAGKRPPAGREAGPAGDRSAAPESAAGQCELCAEALPAAHRHLLELPARELRCACRACQVLFDHAAVAGGHYRLVPQRRRRLAGFTMDAPSWARLRPPVRTTFLVHDSATGETSPYYPSPAGAVRAPGDQAAWDRLRLDNPVLDGLLPDVEALLADRDHGAWIVPIDDCYALVGGVRARWRGLTGGQDVREHITRFFTDLADRSTTVPATDRSPG</sequence>
<organism evidence="2 3">
    <name type="scientific">Nonomuraea purpurea</name>
    <dbReference type="NCBI Taxonomy" id="1849276"/>
    <lineage>
        <taxon>Bacteria</taxon>
        <taxon>Bacillati</taxon>
        <taxon>Actinomycetota</taxon>
        <taxon>Actinomycetes</taxon>
        <taxon>Streptosporangiales</taxon>
        <taxon>Streptosporangiaceae</taxon>
        <taxon>Nonomuraea</taxon>
    </lineage>
</organism>
<protein>
    <submittedName>
        <fullName evidence="2">DUF5947 family protein</fullName>
    </submittedName>
</protein>
<gene>
    <name evidence="2" type="ORF">ACFOY2_03365</name>
</gene>
<keyword evidence="3" id="KW-1185">Reference proteome</keyword>
<evidence type="ECO:0000313" key="3">
    <source>
        <dbReference type="Proteomes" id="UP001595851"/>
    </source>
</evidence>
<evidence type="ECO:0000313" key="2">
    <source>
        <dbReference type="EMBL" id="MFC4006247.1"/>
    </source>
</evidence>
<dbReference type="EMBL" id="JBHSBI010000001">
    <property type="protein sequence ID" value="MFC4006247.1"/>
    <property type="molecule type" value="Genomic_DNA"/>
</dbReference>
<evidence type="ECO:0000256" key="1">
    <source>
        <dbReference type="SAM" id="MobiDB-lite"/>
    </source>
</evidence>
<comment type="caution">
    <text evidence="2">The sequence shown here is derived from an EMBL/GenBank/DDBJ whole genome shotgun (WGS) entry which is preliminary data.</text>
</comment>